<dbReference type="PROSITE" id="PS50878">
    <property type="entry name" value="RT_POL"/>
    <property type="match status" value="1"/>
</dbReference>
<keyword evidence="2" id="KW-0548">Nucleotidyltransferase</keyword>
<dbReference type="PANTHER" id="PTHR34047">
    <property type="entry name" value="NUCLEAR INTRON MATURASE 1, MITOCHONDRIAL-RELATED"/>
    <property type="match status" value="1"/>
</dbReference>
<dbReference type="InterPro" id="IPR013597">
    <property type="entry name" value="Mat_intron_G2"/>
</dbReference>
<dbReference type="InterPro" id="IPR043502">
    <property type="entry name" value="DNA/RNA_pol_sf"/>
</dbReference>
<evidence type="ECO:0000259" key="1">
    <source>
        <dbReference type="PROSITE" id="PS50878"/>
    </source>
</evidence>
<dbReference type="NCBIfam" id="TIGR04416">
    <property type="entry name" value="group_II_RT_mat"/>
    <property type="match status" value="1"/>
</dbReference>
<name>A0A7M1XZ24_BACTU</name>
<feature type="domain" description="Reverse transcriptase" evidence="1">
    <location>
        <begin position="84"/>
        <end position="317"/>
    </location>
</feature>
<proteinExistence type="predicted"/>
<dbReference type="SUPFAM" id="SSF56672">
    <property type="entry name" value="DNA/RNA polymerases"/>
    <property type="match status" value="1"/>
</dbReference>
<reference evidence="2" key="1">
    <citation type="journal article" date="2020" name="Toxins">
        <title>Characterization of Two Novel Bacillus thuringiensis Cry8 Toxins Reveal Differential Specificity of Protoxins or Activated Toxins against Chrysomeloidea Coleopteran Superfamily.</title>
        <authorList>
            <person name="Shu C."/>
            <person name="Yan G."/>
            <person name="Huang S."/>
            <person name="Geng Y."/>
            <person name="Soberon M."/>
            <person name="Bravo A."/>
            <person name="Geng L."/>
            <person name="Zhang J."/>
        </authorList>
    </citation>
    <scope>NUCLEOTIDE SEQUENCE</scope>
    <source>
        <strain evidence="2">SU4</strain>
    </source>
</reference>
<organism evidence="2">
    <name type="scientific">Bacillus thuringiensis</name>
    <dbReference type="NCBI Taxonomy" id="1428"/>
    <lineage>
        <taxon>Bacteria</taxon>
        <taxon>Bacillati</taxon>
        <taxon>Bacillota</taxon>
        <taxon>Bacilli</taxon>
        <taxon>Bacillales</taxon>
        <taxon>Bacillaceae</taxon>
        <taxon>Bacillus</taxon>
        <taxon>Bacillus cereus group</taxon>
    </lineage>
</organism>
<accession>A0A7M1XZ24</accession>
<sequence length="443" mass="50940">MTKGGKGAMTKTPINLQELRQRIYRKAKSEPTHRFWGLFTHITKMTTLHEAYQQARKNNGAPGIDGKSFADIELEGVIPFLTGIQEELQAGIYRPQANRKVEIPKANGKMRTLQIPCIRDRVVQGALKLILEAIFEADFCPNSYGFRPKRSPHQALAEVRRSILRRMTIIIDVDLSRYFDTIRHNILLEKIAKRVQDPQVMHLVKQVIKATGKIAVPQGGPFSPLAANIYLNEVDWTFDTIRRKTAEGNYEAVNYHRFADDIVIAVSGHSSKSGWAELALRRLWEQLKPLGVELNLEKTQMVNVLKGESFGFLGFDLRRIPSRNKNGFFVFMIPKKKARTTVKAKIRELIQNAGAKPAQDLIKQINAVLTGWVNYFRVGNSSQAFSEVRDYTEMKIRTLLTRRNRRRKRSIGWQRWSNEYLYGVLGLYWDWKVLPLKSAESFR</sequence>
<evidence type="ECO:0000313" key="2">
    <source>
        <dbReference type="EMBL" id="QOS44485.1"/>
    </source>
</evidence>
<dbReference type="InterPro" id="IPR030931">
    <property type="entry name" value="Group_II_RT_mat"/>
</dbReference>
<dbReference type="Pfam" id="PF00078">
    <property type="entry name" value="RVT_1"/>
    <property type="match status" value="1"/>
</dbReference>
<dbReference type="InterPro" id="IPR051083">
    <property type="entry name" value="GrpII_Intron_Splice-Mob/Def"/>
</dbReference>
<dbReference type="GO" id="GO:0003964">
    <property type="term" value="F:RNA-directed DNA polymerase activity"/>
    <property type="evidence" value="ECO:0007669"/>
    <property type="project" value="UniProtKB-KW"/>
</dbReference>
<keyword evidence="2" id="KW-0695">RNA-directed DNA polymerase</keyword>
<protein>
    <submittedName>
        <fullName evidence="2">RNA-directed DNA polymerase</fullName>
    </submittedName>
</protein>
<dbReference type="AlphaFoldDB" id="A0A7M1XZ24"/>
<dbReference type="PANTHER" id="PTHR34047:SF8">
    <property type="entry name" value="PROTEIN YKFC"/>
    <property type="match status" value="1"/>
</dbReference>
<dbReference type="InterPro" id="IPR000477">
    <property type="entry name" value="RT_dom"/>
</dbReference>
<dbReference type="CDD" id="cd01651">
    <property type="entry name" value="RT_G2_intron"/>
    <property type="match status" value="1"/>
</dbReference>
<dbReference type="EMBL" id="MT905434">
    <property type="protein sequence ID" value="QOS44485.1"/>
    <property type="molecule type" value="Genomic_DNA"/>
</dbReference>
<keyword evidence="2" id="KW-0808">Transferase</keyword>
<dbReference type="Pfam" id="PF08388">
    <property type="entry name" value="GIIM"/>
    <property type="match status" value="1"/>
</dbReference>